<protein>
    <recommendedName>
        <fullName evidence="4">Diacylglycerol kinase</fullName>
    </recommendedName>
</protein>
<keyword evidence="3" id="KW-1185">Reference proteome</keyword>
<keyword evidence="1" id="KW-0812">Transmembrane</keyword>
<dbReference type="RefSeq" id="WP_078573382.1">
    <property type="nucleotide sequence ID" value="NZ_MPZS01000001.1"/>
</dbReference>
<evidence type="ECO:0008006" key="4">
    <source>
        <dbReference type="Google" id="ProtNLM"/>
    </source>
</evidence>
<accession>A0ABX3MN87</accession>
<dbReference type="EMBL" id="MPZS01000001">
    <property type="protein sequence ID" value="OOY12875.1"/>
    <property type="molecule type" value="Genomic_DNA"/>
</dbReference>
<gene>
    <name evidence="2" type="ORF">BMG00_03390</name>
</gene>
<keyword evidence="1" id="KW-1133">Transmembrane helix</keyword>
<keyword evidence="1" id="KW-0472">Membrane</keyword>
<reference evidence="2 3" key="1">
    <citation type="submission" date="2016-11" db="EMBL/GenBank/DDBJ databases">
        <title>A multilocus sequence analysis scheme for characterization of bacteria in the genus Thioclava.</title>
        <authorList>
            <person name="Liu Y."/>
            <person name="Shao Z."/>
        </authorList>
    </citation>
    <scope>NUCLEOTIDE SEQUENCE [LARGE SCALE GENOMIC DNA]</scope>
    <source>
        <strain evidence="2 3">11.10-0-13</strain>
    </source>
</reference>
<comment type="caution">
    <text evidence="2">The sequence shown here is derived from an EMBL/GenBank/DDBJ whole genome shotgun (WGS) entry which is preliminary data.</text>
</comment>
<sequence length="116" mass="12357">MSDFKPAEPRGARPGLGAVLERLWRVEVLRYEVLAGALLLPVLVAGHARLEDYLVYVLLALALFAGESFRVMGAGLLRHVAPEGLAEAATLLRGADLGVAILRAALTVLVISVLVF</sequence>
<dbReference type="Proteomes" id="UP000242224">
    <property type="component" value="Unassembled WGS sequence"/>
</dbReference>
<name>A0ABX3MN87_9RHOB</name>
<evidence type="ECO:0000313" key="3">
    <source>
        <dbReference type="Proteomes" id="UP000242224"/>
    </source>
</evidence>
<evidence type="ECO:0000313" key="2">
    <source>
        <dbReference type="EMBL" id="OOY12875.1"/>
    </source>
</evidence>
<feature type="transmembrane region" description="Helical" evidence="1">
    <location>
        <begin position="53"/>
        <end position="77"/>
    </location>
</feature>
<organism evidence="2 3">
    <name type="scientific">Thioclava marina</name>
    <dbReference type="NCBI Taxonomy" id="1915077"/>
    <lineage>
        <taxon>Bacteria</taxon>
        <taxon>Pseudomonadati</taxon>
        <taxon>Pseudomonadota</taxon>
        <taxon>Alphaproteobacteria</taxon>
        <taxon>Rhodobacterales</taxon>
        <taxon>Paracoccaceae</taxon>
        <taxon>Thioclava</taxon>
    </lineage>
</organism>
<proteinExistence type="predicted"/>
<feature type="transmembrane region" description="Helical" evidence="1">
    <location>
        <begin position="97"/>
        <end position="115"/>
    </location>
</feature>
<evidence type="ECO:0000256" key="1">
    <source>
        <dbReference type="SAM" id="Phobius"/>
    </source>
</evidence>